<name>A0A1J5SGE0_9ZZZZ</name>
<protein>
    <submittedName>
        <fullName evidence="1">Uncharacterized protein</fullName>
    </submittedName>
</protein>
<organism evidence="1">
    <name type="scientific">mine drainage metagenome</name>
    <dbReference type="NCBI Taxonomy" id="410659"/>
    <lineage>
        <taxon>unclassified sequences</taxon>
        <taxon>metagenomes</taxon>
        <taxon>ecological metagenomes</taxon>
    </lineage>
</organism>
<reference evidence="1" key="1">
    <citation type="submission" date="2016-10" db="EMBL/GenBank/DDBJ databases">
        <title>Sequence of Gallionella enrichment culture.</title>
        <authorList>
            <person name="Poehlein A."/>
            <person name="Muehling M."/>
            <person name="Daniel R."/>
        </authorList>
    </citation>
    <scope>NUCLEOTIDE SEQUENCE</scope>
</reference>
<evidence type="ECO:0000313" key="1">
    <source>
        <dbReference type="EMBL" id="OIR03221.1"/>
    </source>
</evidence>
<dbReference type="EMBL" id="MLJW01000068">
    <property type="protein sequence ID" value="OIR03221.1"/>
    <property type="molecule type" value="Genomic_DNA"/>
</dbReference>
<sequence length="30" mass="3530">MSELTRMVNVPDLLFNVLPLEEIQNRLDET</sequence>
<gene>
    <name evidence="1" type="ORF">GALL_147410</name>
</gene>
<dbReference type="AlphaFoldDB" id="A0A1J5SGE0"/>
<proteinExistence type="predicted"/>
<accession>A0A1J5SGE0</accession>
<comment type="caution">
    <text evidence="1">The sequence shown here is derived from an EMBL/GenBank/DDBJ whole genome shotgun (WGS) entry which is preliminary data.</text>
</comment>